<feature type="compositionally biased region" description="Polar residues" evidence="1">
    <location>
        <begin position="59"/>
        <end position="69"/>
    </location>
</feature>
<feature type="region of interest" description="Disordered" evidence="1">
    <location>
        <begin position="45"/>
        <end position="81"/>
    </location>
</feature>
<name>A0AAP6RLD6_ENTFL</name>
<dbReference type="EMBL" id="WVTJ01000074">
    <property type="protein sequence ID" value="MXS54151.1"/>
    <property type="molecule type" value="Genomic_DNA"/>
</dbReference>
<evidence type="ECO:0000313" key="3">
    <source>
        <dbReference type="Proteomes" id="UP000429730"/>
    </source>
</evidence>
<accession>A0AAP6RLD6</accession>
<reference evidence="2 3" key="1">
    <citation type="submission" date="2019-04" db="EMBL/GenBank/DDBJ databases">
        <title>Step-wise assembly of the neonatal virome modulated by breast feeding.</title>
        <authorList>
            <person name="Liang G."/>
            <person name="Bushman F."/>
        </authorList>
    </citation>
    <scope>NUCLEOTIDE SEQUENCE [LARGE SCALE GENOMIC DNA]</scope>
    <source>
        <strain evidence="2 3">E3754</strain>
    </source>
</reference>
<evidence type="ECO:0000256" key="1">
    <source>
        <dbReference type="SAM" id="MobiDB-lite"/>
    </source>
</evidence>
<evidence type="ECO:0000313" key="2">
    <source>
        <dbReference type="EMBL" id="MXS54151.1"/>
    </source>
</evidence>
<comment type="caution">
    <text evidence="2">The sequence shown here is derived from an EMBL/GenBank/DDBJ whole genome shotgun (WGS) entry which is preliminary data.</text>
</comment>
<sequence length="81" mass="9528">MTELKINYNIYVDLSKSSYTDRKNSFSYNELKDWKKDRYDSNQSVPFTFPNAKDAHGNDASTVYLQPDNTVKKNQRKKLGR</sequence>
<gene>
    <name evidence="2" type="ORF">GTI81_15825</name>
</gene>
<dbReference type="Proteomes" id="UP000429730">
    <property type="component" value="Unassembled WGS sequence"/>
</dbReference>
<proteinExistence type="predicted"/>
<dbReference type="RefSeq" id="WP_002409299.1">
    <property type="nucleotide sequence ID" value="NZ_CABGHV010000005.1"/>
</dbReference>
<protein>
    <submittedName>
        <fullName evidence="2">Uncharacterized protein</fullName>
    </submittedName>
</protein>
<dbReference type="AlphaFoldDB" id="A0AAP6RLD6"/>
<organism evidence="2 3">
    <name type="scientific">Enterococcus faecalis</name>
    <name type="common">Streptococcus faecalis</name>
    <dbReference type="NCBI Taxonomy" id="1351"/>
    <lineage>
        <taxon>Bacteria</taxon>
        <taxon>Bacillati</taxon>
        <taxon>Bacillota</taxon>
        <taxon>Bacilli</taxon>
        <taxon>Lactobacillales</taxon>
        <taxon>Enterococcaceae</taxon>
        <taxon>Enterococcus</taxon>
    </lineage>
</organism>